<evidence type="ECO:0000256" key="2">
    <source>
        <dbReference type="ARBA" id="ARBA00022946"/>
    </source>
</evidence>
<dbReference type="InterPro" id="IPR042272">
    <property type="entry name" value="ATP12_ATP_synth-F1-assembly_N"/>
</dbReference>
<dbReference type="RefSeq" id="WP_121096510.1">
    <property type="nucleotide sequence ID" value="NZ_UIHC01000051.1"/>
</dbReference>
<dbReference type="PANTHER" id="PTHR21013:SF10">
    <property type="entry name" value="ATP SYNTHASE MITOCHONDRIAL F1 COMPLEX ASSEMBLY FACTOR 2"/>
    <property type="match status" value="1"/>
</dbReference>
<dbReference type="SUPFAM" id="SSF160909">
    <property type="entry name" value="ATP12-like"/>
    <property type="match status" value="1"/>
</dbReference>
<dbReference type="Proteomes" id="UP000272908">
    <property type="component" value="Unassembled WGS sequence"/>
</dbReference>
<dbReference type="AlphaFoldDB" id="A0A3B0MR21"/>
<evidence type="ECO:0000256" key="1">
    <source>
        <dbReference type="ARBA" id="ARBA00008231"/>
    </source>
</evidence>
<accession>A0A3B0MR21</accession>
<dbReference type="GO" id="GO:0043461">
    <property type="term" value="P:proton-transporting ATP synthase complex assembly"/>
    <property type="evidence" value="ECO:0007669"/>
    <property type="project" value="InterPro"/>
</dbReference>
<proteinExistence type="inferred from homology"/>
<evidence type="ECO:0000313" key="4">
    <source>
        <dbReference type="EMBL" id="SUZ33467.1"/>
    </source>
</evidence>
<dbReference type="EMBL" id="UIHC01000051">
    <property type="protein sequence ID" value="SUZ33467.1"/>
    <property type="molecule type" value="Genomic_DNA"/>
</dbReference>
<evidence type="ECO:0008006" key="6">
    <source>
        <dbReference type="Google" id="ProtNLM"/>
    </source>
</evidence>
<sequence>MSGWVKKRFWTEVSVAKVEDGFAIELDGRGVKTPAKSALVVPTRAFADIVAEEWRAQSEAIDPTSMPATRAANAAIDKVRGQMAEVAGLITDYGDSDLVCYRAEGPERLNALEAEAWNPILDWAAHRYGTRAVVCHGIVHAPQPAVLLDSLRADVARLTAFELTCFHDLVAMSGSLLIALAVIDRFDTPEALWAASRVDEEWQIAQWGSDEEAEALAEGRKRAFLDAARFYFALHSAG</sequence>
<dbReference type="Gene3D" id="1.10.3580.10">
    <property type="entry name" value="ATP12 ATPase"/>
    <property type="match status" value="1"/>
</dbReference>
<keyword evidence="5" id="KW-1185">Reference proteome</keyword>
<protein>
    <recommendedName>
        <fullName evidence="6">ATP12 chaperone protein</fullName>
    </recommendedName>
</protein>
<keyword evidence="2" id="KW-0809">Transit peptide</keyword>
<dbReference type="PANTHER" id="PTHR21013">
    <property type="entry name" value="ATP SYNTHASE MITOCHONDRIAL F1 COMPLEX ASSEMBLY FACTOR 2/ATP12 PROTEIN, MITOCHONDRIAL PRECURSOR"/>
    <property type="match status" value="1"/>
</dbReference>
<comment type="similarity">
    <text evidence="1">Belongs to the ATP12 family.</text>
</comment>
<name>A0A3B0MR21_9RHOB</name>
<dbReference type="Pfam" id="PF07542">
    <property type="entry name" value="ATP12"/>
    <property type="match status" value="1"/>
</dbReference>
<dbReference type="OrthoDB" id="9797825at2"/>
<dbReference type="InterPro" id="IPR023335">
    <property type="entry name" value="ATP12_ortho_dom_sf"/>
</dbReference>
<dbReference type="InterPro" id="IPR011419">
    <property type="entry name" value="ATP12_ATP_synth-F1-assembly"/>
</dbReference>
<evidence type="ECO:0000313" key="5">
    <source>
        <dbReference type="Proteomes" id="UP000272908"/>
    </source>
</evidence>
<evidence type="ECO:0000256" key="3">
    <source>
        <dbReference type="ARBA" id="ARBA00023186"/>
    </source>
</evidence>
<organism evidence="4 5">
    <name type="scientific">Roseinatronobacter ekhonensis</name>
    <dbReference type="NCBI Taxonomy" id="254356"/>
    <lineage>
        <taxon>Bacteria</taxon>
        <taxon>Pseudomonadati</taxon>
        <taxon>Pseudomonadota</taxon>
        <taxon>Alphaproteobacteria</taxon>
        <taxon>Rhodobacterales</taxon>
        <taxon>Paracoccaceae</taxon>
        <taxon>Roseinatronobacter</taxon>
    </lineage>
</organism>
<reference evidence="5" key="1">
    <citation type="submission" date="2018-08" db="EMBL/GenBank/DDBJ databases">
        <authorList>
            <person name="Rodrigo-Torres L."/>
            <person name="Arahal R. D."/>
            <person name="Lucena T."/>
        </authorList>
    </citation>
    <scope>NUCLEOTIDE SEQUENCE [LARGE SCALE GENOMIC DNA]</scope>
    <source>
        <strain evidence="5">CECT 7235</strain>
    </source>
</reference>
<gene>
    <name evidence="4" type="ORF">ROE7235_03237</name>
</gene>
<keyword evidence="3" id="KW-0143">Chaperone</keyword>
<dbReference type="Gene3D" id="3.30.2180.10">
    <property type="entry name" value="ATP12-like"/>
    <property type="match status" value="1"/>
</dbReference>